<dbReference type="PRINTS" id="PR00133">
    <property type="entry name" value="GLHYDRLASE3"/>
</dbReference>
<reference evidence="4" key="1">
    <citation type="submission" date="2019-03" db="EMBL/GenBank/DDBJ databases">
        <title>Single cell metagenomics reveals metabolic interactions within the superorganism composed of flagellate Streblomastix strix and complex community of Bacteroidetes bacteria on its surface.</title>
        <authorList>
            <person name="Treitli S.C."/>
            <person name="Kolisko M."/>
            <person name="Husnik F."/>
            <person name="Keeling P."/>
            <person name="Hampl V."/>
        </authorList>
    </citation>
    <scope>NUCLEOTIDE SEQUENCE</scope>
    <source>
        <strain evidence="4">STM</strain>
    </source>
</reference>
<comment type="similarity">
    <text evidence="1">Belongs to the glycosyl hydrolase 3 family.</text>
</comment>
<feature type="domain" description="Glycoside hydrolase family 3 N-terminal" evidence="3">
    <location>
        <begin position="104"/>
        <end position="149"/>
    </location>
</feature>
<dbReference type="InterPro" id="IPR001764">
    <property type="entry name" value="Glyco_hydro_3_N"/>
</dbReference>
<dbReference type="Pfam" id="PF00933">
    <property type="entry name" value="Glyco_hydro_3"/>
    <property type="match status" value="1"/>
</dbReference>
<dbReference type="EMBL" id="SNRY01010597">
    <property type="protein sequence ID" value="KAA6305561.1"/>
    <property type="molecule type" value="Genomic_DNA"/>
</dbReference>
<dbReference type="InterPro" id="IPR017853">
    <property type="entry name" value="GH"/>
</dbReference>
<dbReference type="PANTHER" id="PTHR42715">
    <property type="entry name" value="BETA-GLUCOSIDASE"/>
    <property type="match status" value="1"/>
</dbReference>
<keyword evidence="2 4" id="KW-0378">Hydrolase</keyword>
<evidence type="ECO:0000313" key="4">
    <source>
        <dbReference type="EMBL" id="KAA6305561.1"/>
    </source>
</evidence>
<sequence>MALTGILFSCNTNKTPQLGKSSIDDVVKAMTLEEKAKLLNGTGMDLGALGDSAVVGETNLYVPGAAGTTYPIPRLGIPTIVVADGPAGLRIAPMRKGTTDTYYCTAFPVATLLASTWNTDLVENVGKAMGNEVLEYGVDVLLAPALNIHR</sequence>
<evidence type="ECO:0000259" key="3">
    <source>
        <dbReference type="Pfam" id="PF00933"/>
    </source>
</evidence>
<proteinExistence type="inferred from homology"/>
<dbReference type="SUPFAM" id="SSF51445">
    <property type="entry name" value="(Trans)glycosidases"/>
    <property type="match status" value="1"/>
</dbReference>
<accession>A0A5J4PA48</accession>
<evidence type="ECO:0000256" key="2">
    <source>
        <dbReference type="ARBA" id="ARBA00022801"/>
    </source>
</evidence>
<dbReference type="AlphaFoldDB" id="A0A5J4PA48"/>
<keyword evidence="4" id="KW-0326">Glycosidase</keyword>
<dbReference type="GO" id="GO:0008422">
    <property type="term" value="F:beta-glucosidase activity"/>
    <property type="evidence" value="ECO:0007669"/>
    <property type="project" value="UniProtKB-EC"/>
</dbReference>
<dbReference type="PANTHER" id="PTHR42715:SF10">
    <property type="entry name" value="BETA-GLUCOSIDASE"/>
    <property type="match status" value="1"/>
</dbReference>
<protein>
    <submittedName>
        <fullName evidence="4">Beta-glucosidase</fullName>
        <ecNumber evidence="4">3.2.1.21</ecNumber>
    </submittedName>
</protein>
<comment type="caution">
    <text evidence="4">The sequence shown here is derived from an EMBL/GenBank/DDBJ whole genome shotgun (WGS) entry which is preliminary data.</text>
</comment>
<dbReference type="GO" id="GO:0005975">
    <property type="term" value="P:carbohydrate metabolic process"/>
    <property type="evidence" value="ECO:0007669"/>
    <property type="project" value="InterPro"/>
</dbReference>
<name>A0A5J4PA48_9ZZZZ</name>
<dbReference type="Gene3D" id="3.20.20.300">
    <property type="entry name" value="Glycoside hydrolase, family 3, N-terminal domain"/>
    <property type="match status" value="1"/>
</dbReference>
<gene>
    <name evidence="4" type="ORF">EZS27_042785</name>
</gene>
<organism evidence="4">
    <name type="scientific">termite gut metagenome</name>
    <dbReference type="NCBI Taxonomy" id="433724"/>
    <lineage>
        <taxon>unclassified sequences</taxon>
        <taxon>metagenomes</taxon>
        <taxon>organismal metagenomes</taxon>
    </lineage>
</organism>
<evidence type="ECO:0000256" key="1">
    <source>
        <dbReference type="ARBA" id="ARBA00005336"/>
    </source>
</evidence>
<feature type="non-terminal residue" evidence="4">
    <location>
        <position position="150"/>
    </location>
</feature>
<dbReference type="InterPro" id="IPR036962">
    <property type="entry name" value="Glyco_hydro_3_N_sf"/>
</dbReference>
<dbReference type="EC" id="3.2.1.21" evidence="4"/>
<dbReference type="InterPro" id="IPR050288">
    <property type="entry name" value="Cellulose_deg_GH3"/>
</dbReference>